<dbReference type="InterPro" id="IPR002298">
    <property type="entry name" value="DNA_polymerase_A"/>
</dbReference>
<organism evidence="20 21">
    <name type="scientific">Eiseniibacteriota bacterium</name>
    <dbReference type="NCBI Taxonomy" id="2212470"/>
    <lineage>
        <taxon>Bacteria</taxon>
        <taxon>Candidatus Eiseniibacteriota</taxon>
    </lineage>
</organism>
<dbReference type="CDD" id="cd06139">
    <property type="entry name" value="DNA_polA_I_Ecoli_like_exo"/>
    <property type="match status" value="1"/>
</dbReference>
<dbReference type="InterPro" id="IPR029060">
    <property type="entry name" value="PIN-like_dom_sf"/>
</dbReference>
<dbReference type="PRINTS" id="PR00868">
    <property type="entry name" value="DNAPOLI"/>
</dbReference>
<dbReference type="Gene3D" id="1.20.1060.10">
    <property type="entry name" value="Taq DNA Polymerase, Chain T, domain 4"/>
    <property type="match status" value="1"/>
</dbReference>
<dbReference type="SMART" id="SM00475">
    <property type="entry name" value="53EXOc"/>
    <property type="match status" value="1"/>
</dbReference>
<dbReference type="InterPro" id="IPR036279">
    <property type="entry name" value="5-3_exonuclease_C_sf"/>
</dbReference>
<keyword evidence="12 16" id="KW-0238">DNA-binding</keyword>
<dbReference type="GO" id="GO:0008408">
    <property type="term" value="F:3'-5' exonuclease activity"/>
    <property type="evidence" value="ECO:0007669"/>
    <property type="project" value="UniProtKB-UniRule"/>
</dbReference>
<feature type="domain" description="3'-5' exonuclease" evidence="17">
    <location>
        <begin position="336"/>
        <end position="519"/>
    </location>
</feature>
<keyword evidence="9 16" id="KW-0378">Hydrolase</keyword>
<dbReference type="GO" id="GO:0006261">
    <property type="term" value="P:DNA-templated DNA replication"/>
    <property type="evidence" value="ECO:0007669"/>
    <property type="project" value="UniProtKB-UniRule"/>
</dbReference>
<evidence type="ECO:0000259" key="19">
    <source>
        <dbReference type="SMART" id="SM00482"/>
    </source>
</evidence>
<evidence type="ECO:0000256" key="3">
    <source>
        <dbReference type="ARBA" id="ARBA00020311"/>
    </source>
</evidence>
<feature type="domain" description="DNA-directed DNA polymerase family A palm" evidence="19">
    <location>
        <begin position="686"/>
        <end position="893"/>
    </location>
</feature>
<dbReference type="AlphaFoldDB" id="A0A538TJZ1"/>
<dbReference type="SMART" id="SM00279">
    <property type="entry name" value="HhH2"/>
    <property type="match status" value="1"/>
</dbReference>
<evidence type="ECO:0000256" key="8">
    <source>
        <dbReference type="ARBA" id="ARBA00022763"/>
    </source>
</evidence>
<evidence type="ECO:0000259" key="18">
    <source>
        <dbReference type="SMART" id="SM00475"/>
    </source>
</evidence>
<reference evidence="20 21" key="1">
    <citation type="journal article" date="2019" name="Nat. Microbiol.">
        <title>Mediterranean grassland soil C-N compound turnover is dependent on rainfall and depth, and is mediated by genomically divergent microorganisms.</title>
        <authorList>
            <person name="Diamond S."/>
            <person name="Andeer P.F."/>
            <person name="Li Z."/>
            <person name="Crits-Christoph A."/>
            <person name="Burstein D."/>
            <person name="Anantharaman K."/>
            <person name="Lane K.R."/>
            <person name="Thomas B.C."/>
            <person name="Pan C."/>
            <person name="Northen T.R."/>
            <person name="Banfield J.F."/>
        </authorList>
    </citation>
    <scope>NUCLEOTIDE SEQUENCE [LARGE SCALE GENOMIC DNA]</scope>
    <source>
        <strain evidence="20">WS_7</strain>
    </source>
</reference>
<dbReference type="PANTHER" id="PTHR10133:SF27">
    <property type="entry name" value="DNA POLYMERASE NU"/>
    <property type="match status" value="1"/>
</dbReference>
<dbReference type="CDD" id="cd09898">
    <property type="entry name" value="H3TH_53EXO"/>
    <property type="match status" value="1"/>
</dbReference>
<dbReference type="InterPro" id="IPR002421">
    <property type="entry name" value="5-3_exonuclease"/>
</dbReference>
<dbReference type="SMART" id="SM00482">
    <property type="entry name" value="POLAc"/>
    <property type="match status" value="1"/>
</dbReference>
<dbReference type="PANTHER" id="PTHR10133">
    <property type="entry name" value="DNA POLYMERASE I"/>
    <property type="match status" value="1"/>
</dbReference>
<feature type="domain" description="5'-3' exonuclease" evidence="18">
    <location>
        <begin position="11"/>
        <end position="273"/>
    </location>
</feature>
<dbReference type="SUPFAM" id="SSF56672">
    <property type="entry name" value="DNA/RNA polymerases"/>
    <property type="match status" value="1"/>
</dbReference>
<dbReference type="EMBL" id="VBOX01000051">
    <property type="protein sequence ID" value="TMQ63933.1"/>
    <property type="molecule type" value="Genomic_DNA"/>
</dbReference>
<dbReference type="CDD" id="cd08637">
    <property type="entry name" value="DNA_pol_A_pol_I_C"/>
    <property type="match status" value="1"/>
</dbReference>
<dbReference type="GO" id="GO:0008409">
    <property type="term" value="F:5'-3' exonuclease activity"/>
    <property type="evidence" value="ECO:0007669"/>
    <property type="project" value="UniProtKB-UniRule"/>
</dbReference>
<dbReference type="InterPro" id="IPR019760">
    <property type="entry name" value="DNA-dir_DNA_pol_A_CS"/>
</dbReference>
<dbReference type="Proteomes" id="UP000317366">
    <property type="component" value="Unassembled WGS sequence"/>
</dbReference>
<comment type="function">
    <text evidence="16">In addition to polymerase activity, this DNA polymerase exhibits 3'-5' and 5'-3' exonuclease activity.</text>
</comment>
<evidence type="ECO:0000256" key="6">
    <source>
        <dbReference type="ARBA" id="ARBA00022705"/>
    </source>
</evidence>
<evidence type="ECO:0000256" key="7">
    <source>
        <dbReference type="ARBA" id="ARBA00022722"/>
    </source>
</evidence>
<dbReference type="GO" id="GO:0003887">
    <property type="term" value="F:DNA-directed DNA polymerase activity"/>
    <property type="evidence" value="ECO:0007669"/>
    <property type="project" value="UniProtKB-UniRule"/>
</dbReference>
<dbReference type="InterPro" id="IPR018320">
    <property type="entry name" value="DNA_polymerase_1"/>
</dbReference>
<dbReference type="NCBIfam" id="TIGR00593">
    <property type="entry name" value="pola"/>
    <property type="match status" value="1"/>
</dbReference>
<dbReference type="CDD" id="cd09859">
    <property type="entry name" value="PIN_53EXO"/>
    <property type="match status" value="1"/>
</dbReference>
<dbReference type="InterPro" id="IPR043502">
    <property type="entry name" value="DNA/RNA_pol_sf"/>
</dbReference>
<keyword evidence="13 16" id="KW-0234">DNA repair</keyword>
<dbReference type="FunFam" id="1.20.1060.10:FF:000001">
    <property type="entry name" value="DNA polymerase I"/>
    <property type="match status" value="1"/>
</dbReference>
<evidence type="ECO:0000256" key="11">
    <source>
        <dbReference type="ARBA" id="ARBA00022932"/>
    </source>
</evidence>
<dbReference type="InterPro" id="IPR036397">
    <property type="entry name" value="RNaseH_sf"/>
</dbReference>
<dbReference type="InterPro" id="IPR008918">
    <property type="entry name" value="HhH2"/>
</dbReference>
<dbReference type="Gene3D" id="3.30.420.10">
    <property type="entry name" value="Ribonuclease H-like superfamily/Ribonuclease H"/>
    <property type="match status" value="1"/>
</dbReference>
<dbReference type="Gene3D" id="1.10.150.20">
    <property type="entry name" value="5' to 3' exonuclease, C-terminal subdomain"/>
    <property type="match status" value="2"/>
</dbReference>
<keyword evidence="10 16" id="KW-0269">Exonuclease</keyword>
<dbReference type="InterPro" id="IPR020046">
    <property type="entry name" value="5-3_exonucl_a-hlix_arch_N"/>
</dbReference>
<evidence type="ECO:0000256" key="10">
    <source>
        <dbReference type="ARBA" id="ARBA00022839"/>
    </source>
</evidence>
<sequence length="930" mass="102936">MVSTAPGIDAGKQLLLIDGSALLYRSHFAFARNPLRDSKGEITSAAFAFLNTLIPLLDERRPDHVAVVFDTKAPTFRHREYAEYKAHRPPMPEDLARQIPKIRELVRLLGVPIVEQEGVEADDLLGTLAVEAAKADATVWILTGDKDFYQIVSDRIRLLSPGARGGSVETIDRAGVRARFGVDPEQMIDLLALMGDASDNVPGVPGVGEKTAAQLIATHGSLDELYRSVDVVARPGLRDKIRANEGKARLSQKLVTIRTDLPLDLHWNELERSPSDLAELVRVLDELGFRALKKRFLEELEATQPTELFPEYASNVESSPSAISVKAPERPPLGDYRVVRTPEELEALAGALAEARDYVAFDTETTRLDPLQAKLVGISVALEAGRAFYLPVGHDRGGNLDPDRVREALGPFFSDPAKRRVAQNAKFDWHVLHRFGIPVHDVALDTMLAASLVDPDQPKNIDYLARTRLGVEKIPTQSLIGSGRGQTMADVPIDRIAEYCCEDSDVCLRLAPILLQELERSDLTPLFRDVEMPLLGVLVRMERAGVKVDVPALNAMSRSLGEQCARLEAEIQEAAGVPFNVNSPRQVAEILFDRLKLPRGRRTKDGYSTDVEVLESLAPHHALPKLLLQHRQYQKLKSTYVDALPRFVHRETGRVHATFHQTVASTGRLSASEPSLQNIPIRSEEGRAIRKTFIAEGKDGLLVSFDYSQIELRVMAHLSGDSVLAEAFRSGGDVHRTTAARLFGVALEDVTPAQRAQAKVVNFGVLYGMGPARLARELNLSRALASAFIEEYRRTLSGVASYLDQMLVLARQRGYAETILKRRWPLPALHEDGARRAEAERVAVNMPIQGSAADLIKVAMVRIDALLRERPEMKSRLILQVHDELLFETSGEEFETLKTLVTDVMEHAIPLRVPLEVHVGYGKTWADAHA</sequence>
<dbReference type="InterPro" id="IPR012337">
    <property type="entry name" value="RNaseH-like_sf"/>
</dbReference>
<evidence type="ECO:0000259" key="17">
    <source>
        <dbReference type="SMART" id="SM00474"/>
    </source>
</evidence>
<keyword evidence="5 16" id="KW-0548">Nucleotidyltransferase</keyword>
<evidence type="ECO:0000313" key="20">
    <source>
        <dbReference type="EMBL" id="TMQ63933.1"/>
    </source>
</evidence>
<proteinExistence type="inferred from homology"/>
<dbReference type="Gene3D" id="3.30.70.370">
    <property type="match status" value="1"/>
</dbReference>
<evidence type="ECO:0000313" key="21">
    <source>
        <dbReference type="Proteomes" id="UP000317366"/>
    </source>
</evidence>
<comment type="similarity">
    <text evidence="1 16">Belongs to the DNA polymerase type-A family.</text>
</comment>
<dbReference type="FunFam" id="1.10.150.20:FF:000002">
    <property type="entry name" value="DNA polymerase I"/>
    <property type="match status" value="1"/>
</dbReference>
<dbReference type="NCBIfam" id="NF004397">
    <property type="entry name" value="PRK05755.1"/>
    <property type="match status" value="1"/>
</dbReference>
<dbReference type="GO" id="GO:0003677">
    <property type="term" value="F:DNA binding"/>
    <property type="evidence" value="ECO:0007669"/>
    <property type="project" value="UniProtKB-UniRule"/>
</dbReference>
<dbReference type="InterPro" id="IPR020045">
    <property type="entry name" value="DNA_polI_H3TH"/>
</dbReference>
<protein>
    <recommendedName>
        <fullName evidence="3 15">DNA polymerase I</fullName>
        <ecNumber evidence="2 15">2.7.7.7</ecNumber>
    </recommendedName>
</protein>
<keyword evidence="8 16" id="KW-0227">DNA damage</keyword>
<name>A0A538TJZ1_UNCEI</name>
<evidence type="ECO:0000256" key="4">
    <source>
        <dbReference type="ARBA" id="ARBA00022679"/>
    </source>
</evidence>
<dbReference type="Gene3D" id="3.40.50.1010">
    <property type="entry name" value="5'-nuclease"/>
    <property type="match status" value="1"/>
</dbReference>
<dbReference type="Pfam" id="PF01367">
    <property type="entry name" value="5_3_exonuc"/>
    <property type="match status" value="1"/>
</dbReference>
<dbReference type="Pfam" id="PF02739">
    <property type="entry name" value="5_3_exonuc_N"/>
    <property type="match status" value="1"/>
</dbReference>
<keyword evidence="7" id="KW-0540">Nuclease</keyword>
<dbReference type="InterPro" id="IPR001098">
    <property type="entry name" value="DNA-dir_DNA_pol_A_palm_dom"/>
</dbReference>
<gene>
    <name evidence="16 20" type="primary">polA</name>
    <name evidence="20" type="ORF">E6K77_04585</name>
</gene>
<dbReference type="FunFam" id="1.10.150.20:FF:000003">
    <property type="entry name" value="DNA polymerase I"/>
    <property type="match status" value="1"/>
</dbReference>
<dbReference type="SUPFAM" id="SSF53098">
    <property type="entry name" value="Ribonuclease H-like"/>
    <property type="match status" value="1"/>
</dbReference>
<dbReference type="SUPFAM" id="SSF47807">
    <property type="entry name" value="5' to 3' exonuclease, C-terminal subdomain"/>
    <property type="match status" value="1"/>
</dbReference>
<evidence type="ECO:0000256" key="9">
    <source>
        <dbReference type="ARBA" id="ARBA00022801"/>
    </source>
</evidence>
<evidence type="ECO:0000256" key="2">
    <source>
        <dbReference type="ARBA" id="ARBA00012417"/>
    </source>
</evidence>
<dbReference type="Pfam" id="PF00476">
    <property type="entry name" value="DNA_pol_A"/>
    <property type="match status" value="1"/>
</dbReference>
<dbReference type="EC" id="2.7.7.7" evidence="2 15"/>
<accession>A0A538TJZ1</accession>
<evidence type="ECO:0000256" key="12">
    <source>
        <dbReference type="ARBA" id="ARBA00023125"/>
    </source>
</evidence>
<keyword evidence="11 16" id="KW-0239">DNA-directed DNA polymerase</keyword>
<evidence type="ECO:0000256" key="15">
    <source>
        <dbReference type="NCBIfam" id="TIGR00593"/>
    </source>
</evidence>
<dbReference type="Pfam" id="PF01612">
    <property type="entry name" value="DNA_pol_A_exo1"/>
    <property type="match status" value="1"/>
</dbReference>
<evidence type="ECO:0000256" key="13">
    <source>
        <dbReference type="ARBA" id="ARBA00023204"/>
    </source>
</evidence>
<evidence type="ECO:0000256" key="16">
    <source>
        <dbReference type="RuleBase" id="RU004460"/>
    </source>
</evidence>
<keyword evidence="4 16" id="KW-0808">Transferase</keyword>
<comment type="caution">
    <text evidence="20">The sequence shown here is derived from an EMBL/GenBank/DDBJ whole genome shotgun (WGS) entry which is preliminary data.</text>
</comment>
<dbReference type="InterPro" id="IPR002562">
    <property type="entry name" value="3'-5'_exonuclease_dom"/>
</dbReference>
<evidence type="ECO:0000256" key="14">
    <source>
        <dbReference type="ARBA" id="ARBA00049244"/>
    </source>
</evidence>
<dbReference type="PROSITE" id="PS00447">
    <property type="entry name" value="DNA_POLYMERASE_A"/>
    <property type="match status" value="1"/>
</dbReference>
<keyword evidence="6 16" id="KW-0235">DNA replication</keyword>
<evidence type="ECO:0000256" key="1">
    <source>
        <dbReference type="ARBA" id="ARBA00007705"/>
    </source>
</evidence>
<dbReference type="SUPFAM" id="SSF88723">
    <property type="entry name" value="PIN domain-like"/>
    <property type="match status" value="1"/>
</dbReference>
<dbReference type="GO" id="GO:0006302">
    <property type="term" value="P:double-strand break repair"/>
    <property type="evidence" value="ECO:0007669"/>
    <property type="project" value="TreeGrafter"/>
</dbReference>
<evidence type="ECO:0000256" key="5">
    <source>
        <dbReference type="ARBA" id="ARBA00022695"/>
    </source>
</evidence>
<comment type="catalytic activity">
    <reaction evidence="14 16">
        <text>DNA(n) + a 2'-deoxyribonucleoside 5'-triphosphate = DNA(n+1) + diphosphate</text>
        <dbReference type="Rhea" id="RHEA:22508"/>
        <dbReference type="Rhea" id="RHEA-COMP:17339"/>
        <dbReference type="Rhea" id="RHEA-COMP:17340"/>
        <dbReference type="ChEBI" id="CHEBI:33019"/>
        <dbReference type="ChEBI" id="CHEBI:61560"/>
        <dbReference type="ChEBI" id="CHEBI:173112"/>
        <dbReference type="EC" id="2.7.7.7"/>
    </reaction>
</comment>
<dbReference type="SMART" id="SM00474">
    <property type="entry name" value="35EXOc"/>
    <property type="match status" value="1"/>
</dbReference>